<keyword evidence="3 6" id="KW-1133">Transmembrane helix</keyword>
<feature type="transmembrane region" description="Helical" evidence="6">
    <location>
        <begin position="554"/>
        <end position="575"/>
    </location>
</feature>
<keyword evidence="2 6" id="KW-0812">Transmembrane</keyword>
<feature type="compositionally biased region" description="Polar residues" evidence="5">
    <location>
        <begin position="1"/>
        <end position="11"/>
    </location>
</feature>
<protein>
    <submittedName>
        <fullName evidence="7">Uncharacterized protein</fullName>
    </submittedName>
</protein>
<feature type="transmembrane region" description="Helical" evidence="6">
    <location>
        <begin position="379"/>
        <end position="400"/>
    </location>
</feature>
<keyword evidence="4 6" id="KW-0472">Membrane</keyword>
<keyword evidence="8" id="KW-1185">Reference proteome</keyword>
<comment type="subcellular location">
    <subcellularLocation>
        <location evidence="1">Membrane</location>
        <topology evidence="1">Multi-pass membrane protein</topology>
    </subcellularLocation>
</comment>
<dbReference type="Proteomes" id="UP001642464">
    <property type="component" value="Unassembled WGS sequence"/>
</dbReference>
<dbReference type="Pfam" id="PF04142">
    <property type="entry name" value="Nuc_sug_transp"/>
    <property type="match status" value="1"/>
</dbReference>
<evidence type="ECO:0000256" key="4">
    <source>
        <dbReference type="ARBA" id="ARBA00023136"/>
    </source>
</evidence>
<evidence type="ECO:0000256" key="5">
    <source>
        <dbReference type="SAM" id="MobiDB-lite"/>
    </source>
</evidence>
<sequence length="604" mass="66823">MNAASSGQRLSPVSPKLPLPGESLPRSPEHGRRRSLSISMHADAPVLRSPEGWTYPLQRWLAFLLYFMLSANDGFVKAKSKRSGADGHHYFPYSLSSVMLVSCAISLMAGVATTLLHHGLESGLQKCFYLPSIKAVAPINALFQVAFVLKFEALRLLEPDVVSLLSQGNLVLLALASRIFMGRLYPPSQWISLVQMTLLMFLYLVLRGEKKRHLEEEEEHLQPPPDRYIQGYCIVLIMSIIETCATIWAETFLKQRGKKEEQPTLEFWVQKVHVDLSGLILTFIWVIMPYVSGQLSDSEWISAVLTSLNSQQILEEGLFSGWDRWTVAVVFMVVSKAWLAGLVAKLLDSVVKQIGSCLAIGLTYVEVVIWSGHDFNAPTIVSLALLLLAMLNFVVAGAGYPQRAGYPPSDVPKKTSSASVGQSNNVAATAMAHSPRPRCESPCSSAEHSPRRYEGQEWVSNYRGLGVRGVAKPGSTETANPGKRTAEEDDRYKDYFTHEIAVERTFTEPDEHSLQGHMGTDETVEGTVIPGLILGSVALYLSVYPLTVGVTPEFLVSLVILAILGIGGNVLALAANMNLPTWIDFQIQKRNQKAKKDNFWPWQR</sequence>
<dbReference type="InterPro" id="IPR007271">
    <property type="entry name" value="Nuc_sug_transpt"/>
</dbReference>
<feature type="transmembrane region" description="Helical" evidence="6">
    <location>
        <begin position="187"/>
        <end position="206"/>
    </location>
</feature>
<name>A0ABP0S0B2_9DINO</name>
<evidence type="ECO:0000256" key="6">
    <source>
        <dbReference type="SAM" id="Phobius"/>
    </source>
</evidence>
<dbReference type="PANTHER" id="PTHR10231">
    <property type="entry name" value="NUCLEOTIDE-SUGAR TRANSMEMBRANE TRANSPORTER"/>
    <property type="match status" value="1"/>
</dbReference>
<evidence type="ECO:0000256" key="1">
    <source>
        <dbReference type="ARBA" id="ARBA00004141"/>
    </source>
</evidence>
<feature type="transmembrane region" description="Helical" evidence="6">
    <location>
        <begin position="128"/>
        <end position="149"/>
    </location>
</feature>
<evidence type="ECO:0000256" key="2">
    <source>
        <dbReference type="ARBA" id="ARBA00022692"/>
    </source>
</evidence>
<gene>
    <name evidence="7" type="ORF">SCF082_LOCUS49309</name>
</gene>
<evidence type="ECO:0000313" key="7">
    <source>
        <dbReference type="EMBL" id="CAK9105788.1"/>
    </source>
</evidence>
<evidence type="ECO:0000313" key="8">
    <source>
        <dbReference type="Proteomes" id="UP001642464"/>
    </source>
</evidence>
<feature type="transmembrane region" description="Helical" evidence="6">
    <location>
        <begin position="161"/>
        <end position="181"/>
    </location>
</feature>
<organism evidence="7 8">
    <name type="scientific">Durusdinium trenchii</name>
    <dbReference type="NCBI Taxonomy" id="1381693"/>
    <lineage>
        <taxon>Eukaryota</taxon>
        <taxon>Sar</taxon>
        <taxon>Alveolata</taxon>
        <taxon>Dinophyceae</taxon>
        <taxon>Suessiales</taxon>
        <taxon>Symbiodiniaceae</taxon>
        <taxon>Durusdinium</taxon>
    </lineage>
</organism>
<feature type="transmembrane region" description="Helical" evidence="6">
    <location>
        <begin position="325"/>
        <end position="347"/>
    </location>
</feature>
<dbReference type="EMBL" id="CAXAMM010042618">
    <property type="protein sequence ID" value="CAK9105788.1"/>
    <property type="molecule type" value="Genomic_DNA"/>
</dbReference>
<feature type="transmembrane region" description="Helical" evidence="6">
    <location>
        <begin position="528"/>
        <end position="548"/>
    </location>
</feature>
<proteinExistence type="predicted"/>
<feature type="transmembrane region" description="Helical" evidence="6">
    <location>
        <begin position="354"/>
        <end position="373"/>
    </location>
</feature>
<accession>A0ABP0S0B2</accession>
<comment type="caution">
    <text evidence="7">The sequence shown here is derived from an EMBL/GenBank/DDBJ whole genome shotgun (WGS) entry which is preliminary data.</text>
</comment>
<feature type="region of interest" description="Disordered" evidence="5">
    <location>
        <begin position="1"/>
        <end position="35"/>
    </location>
</feature>
<evidence type="ECO:0000256" key="3">
    <source>
        <dbReference type="ARBA" id="ARBA00022989"/>
    </source>
</evidence>
<feature type="transmembrane region" description="Helical" evidence="6">
    <location>
        <begin position="90"/>
        <end position="116"/>
    </location>
</feature>
<reference evidence="7 8" key="1">
    <citation type="submission" date="2024-02" db="EMBL/GenBank/DDBJ databases">
        <authorList>
            <person name="Chen Y."/>
            <person name="Shah S."/>
            <person name="Dougan E. K."/>
            <person name="Thang M."/>
            <person name="Chan C."/>
        </authorList>
    </citation>
    <scope>NUCLEOTIDE SEQUENCE [LARGE SCALE GENOMIC DNA]</scope>
</reference>